<feature type="domain" description="L,D-TPase catalytic" evidence="8">
    <location>
        <begin position="218"/>
        <end position="335"/>
    </location>
</feature>
<keyword evidence="2" id="KW-0808">Transferase</keyword>
<dbReference type="GO" id="GO:0018104">
    <property type="term" value="P:peptidoglycan-protein cross-linking"/>
    <property type="evidence" value="ECO:0007669"/>
    <property type="project" value="TreeGrafter"/>
</dbReference>
<feature type="compositionally biased region" description="Polar residues" evidence="7">
    <location>
        <begin position="63"/>
        <end position="85"/>
    </location>
</feature>
<dbReference type="EMBL" id="FTOO01000003">
    <property type="protein sequence ID" value="SIS74041.1"/>
    <property type="molecule type" value="Genomic_DNA"/>
</dbReference>
<keyword evidence="3 6" id="KW-0133">Cell shape</keyword>
<evidence type="ECO:0000256" key="3">
    <source>
        <dbReference type="ARBA" id="ARBA00022960"/>
    </source>
</evidence>
<dbReference type="PROSITE" id="PS52029">
    <property type="entry name" value="LD_TPASE"/>
    <property type="match status" value="1"/>
</dbReference>
<dbReference type="GO" id="GO:0005576">
    <property type="term" value="C:extracellular region"/>
    <property type="evidence" value="ECO:0007669"/>
    <property type="project" value="TreeGrafter"/>
</dbReference>
<evidence type="ECO:0000256" key="4">
    <source>
        <dbReference type="ARBA" id="ARBA00022984"/>
    </source>
</evidence>
<dbReference type="STRING" id="252246.SAMN05421799_103192"/>
<keyword evidence="4 6" id="KW-0573">Peptidoglycan synthesis</keyword>
<dbReference type="GO" id="GO:0008360">
    <property type="term" value="P:regulation of cell shape"/>
    <property type="evidence" value="ECO:0007669"/>
    <property type="project" value="UniProtKB-UniRule"/>
</dbReference>
<evidence type="ECO:0000313" key="9">
    <source>
        <dbReference type="EMBL" id="SIS74041.1"/>
    </source>
</evidence>
<comment type="pathway">
    <text evidence="1 6">Cell wall biogenesis; peptidoglycan biosynthesis.</text>
</comment>
<dbReference type="Gene3D" id="2.40.440.10">
    <property type="entry name" value="L,D-transpeptidase catalytic domain-like"/>
    <property type="match status" value="1"/>
</dbReference>
<dbReference type="InterPro" id="IPR005490">
    <property type="entry name" value="LD_TPept_cat_dom"/>
</dbReference>
<protein>
    <submittedName>
        <fullName evidence="9">Lipoprotein-anchoring transpeptidase ErfK/SrfK</fullName>
    </submittedName>
</protein>
<evidence type="ECO:0000256" key="1">
    <source>
        <dbReference type="ARBA" id="ARBA00004752"/>
    </source>
</evidence>
<evidence type="ECO:0000256" key="2">
    <source>
        <dbReference type="ARBA" id="ARBA00022679"/>
    </source>
</evidence>
<dbReference type="InterPro" id="IPR036366">
    <property type="entry name" value="PGBDSf"/>
</dbReference>
<dbReference type="Pfam" id="PF03734">
    <property type="entry name" value="YkuD"/>
    <property type="match status" value="1"/>
</dbReference>
<dbReference type="PANTHER" id="PTHR30582">
    <property type="entry name" value="L,D-TRANSPEPTIDASE"/>
    <property type="match status" value="1"/>
</dbReference>
<dbReference type="GO" id="GO:0071555">
    <property type="term" value="P:cell wall organization"/>
    <property type="evidence" value="ECO:0007669"/>
    <property type="project" value="UniProtKB-UniRule"/>
</dbReference>
<name>A0A1N7LJX1_9BACL</name>
<keyword evidence="10" id="KW-1185">Reference proteome</keyword>
<dbReference type="GO" id="GO:0071972">
    <property type="term" value="F:peptidoglycan L,D-transpeptidase activity"/>
    <property type="evidence" value="ECO:0007669"/>
    <property type="project" value="TreeGrafter"/>
</dbReference>
<dbReference type="GO" id="GO:0016740">
    <property type="term" value="F:transferase activity"/>
    <property type="evidence" value="ECO:0007669"/>
    <property type="project" value="UniProtKB-KW"/>
</dbReference>
<dbReference type="Proteomes" id="UP000186156">
    <property type="component" value="Unassembled WGS sequence"/>
</dbReference>
<feature type="active site" description="Proton donor/acceptor" evidence="6">
    <location>
        <position position="296"/>
    </location>
</feature>
<dbReference type="SUPFAM" id="SSF47090">
    <property type="entry name" value="PGBD-like"/>
    <property type="match status" value="1"/>
</dbReference>
<feature type="region of interest" description="Disordered" evidence="7">
    <location>
        <begin position="63"/>
        <end position="94"/>
    </location>
</feature>
<dbReference type="InterPro" id="IPR050979">
    <property type="entry name" value="LD-transpeptidase"/>
</dbReference>
<sequence>MVMRTRWIRWMALALAVCVWLSPFPFSWGATSLDADLPQPTIPPSAWSNLNQDWKDLQRLAQNTVPPSKESSQTHAPTHKSSQPPAQVPQGPLVGVGDTGEAARWLNEALAVLGYLPAVFSPAAQTSTRQVRLALAASAEHQTLVPIPGSFQLLYHAPSSWVALWSADEDTPITEGAVMAFEAQHHLGVDGIAGPDVIHALAQALAGNETAEKAPYSYILVTTSLPETLELWVNGQLVLKSLCNTGIAQSPTPYGTYGVYVQYTSQEMKGKDPDGTPYDDPGVPWVSYFYKGCAVHGFLRAKYGFPQSLGCVELPYAAAKTVFSYTHIGTLVTVTASPLSA</sequence>
<evidence type="ECO:0000313" key="10">
    <source>
        <dbReference type="Proteomes" id="UP000186156"/>
    </source>
</evidence>
<dbReference type="Gene3D" id="1.10.101.10">
    <property type="entry name" value="PGBD-like superfamily/PGBD"/>
    <property type="match status" value="1"/>
</dbReference>
<dbReference type="SUPFAM" id="SSF141523">
    <property type="entry name" value="L,D-transpeptidase catalytic domain-like"/>
    <property type="match status" value="1"/>
</dbReference>
<keyword evidence="9" id="KW-0449">Lipoprotein</keyword>
<feature type="active site" description="Nucleophile" evidence="6">
    <location>
        <position position="311"/>
    </location>
</feature>
<dbReference type="PANTHER" id="PTHR30582:SF2">
    <property type="entry name" value="L,D-TRANSPEPTIDASE YCIB-RELATED"/>
    <property type="match status" value="1"/>
</dbReference>
<dbReference type="AlphaFoldDB" id="A0A1N7LJX1"/>
<evidence type="ECO:0000259" key="8">
    <source>
        <dbReference type="PROSITE" id="PS52029"/>
    </source>
</evidence>
<gene>
    <name evidence="9" type="ORF">SAMN05421799_103192</name>
</gene>
<accession>A0A1N7LJX1</accession>
<evidence type="ECO:0000256" key="7">
    <source>
        <dbReference type="SAM" id="MobiDB-lite"/>
    </source>
</evidence>
<keyword evidence="5 6" id="KW-0961">Cell wall biogenesis/degradation</keyword>
<reference evidence="10" key="1">
    <citation type="submission" date="2017-01" db="EMBL/GenBank/DDBJ databases">
        <authorList>
            <person name="Varghese N."/>
            <person name="Submissions S."/>
        </authorList>
    </citation>
    <scope>NUCLEOTIDE SEQUENCE [LARGE SCALE GENOMIC DNA]</scope>
    <source>
        <strain evidence="10">DSM 16176</strain>
    </source>
</reference>
<dbReference type="UniPathway" id="UPA00219"/>
<evidence type="ECO:0000256" key="5">
    <source>
        <dbReference type="ARBA" id="ARBA00023316"/>
    </source>
</evidence>
<evidence type="ECO:0000256" key="6">
    <source>
        <dbReference type="PROSITE-ProRule" id="PRU01373"/>
    </source>
</evidence>
<organism evidence="9 10">
    <name type="scientific">Alicyclobacillus vulcanalis</name>
    <dbReference type="NCBI Taxonomy" id="252246"/>
    <lineage>
        <taxon>Bacteria</taxon>
        <taxon>Bacillati</taxon>
        <taxon>Bacillota</taxon>
        <taxon>Bacilli</taxon>
        <taxon>Bacillales</taxon>
        <taxon>Alicyclobacillaceae</taxon>
        <taxon>Alicyclobacillus</taxon>
    </lineage>
</organism>
<dbReference type="InterPro" id="IPR038063">
    <property type="entry name" value="Transpep_catalytic_dom"/>
</dbReference>
<dbReference type="InterPro" id="IPR036365">
    <property type="entry name" value="PGBD-like_sf"/>
</dbReference>
<dbReference type="CDD" id="cd16913">
    <property type="entry name" value="YkuD_like"/>
    <property type="match status" value="1"/>
</dbReference>
<proteinExistence type="predicted"/>